<dbReference type="InterPro" id="IPR036873">
    <property type="entry name" value="Rhodanese-like_dom_sf"/>
</dbReference>
<sequence length="128" mass="14099">MTKRSNDFVDEARRTIPEASTEQTKEMLDRGEVDLLIDVREPGEWEAGHIPGAIHAPRGMLEWYADPTYANHKPELTASTDARIVLHCAAGGRSLLAAKTLQEMGYTNVSSMKGGYNEWVAAGLPTEK</sequence>
<dbReference type="Proteomes" id="UP000620075">
    <property type="component" value="Unassembled WGS sequence"/>
</dbReference>
<dbReference type="SMART" id="SM00450">
    <property type="entry name" value="RHOD"/>
    <property type="match status" value="1"/>
</dbReference>
<feature type="domain" description="Rhodanese" evidence="2">
    <location>
        <begin position="30"/>
        <end position="128"/>
    </location>
</feature>
<protein>
    <submittedName>
        <fullName evidence="3">Rhodanese-like domain-containing protein</fullName>
    </submittedName>
</protein>
<evidence type="ECO:0000313" key="3">
    <source>
        <dbReference type="EMBL" id="MBJ7601836.1"/>
    </source>
</evidence>
<name>A0A934NAW1_9BACT</name>
<dbReference type="PROSITE" id="PS50206">
    <property type="entry name" value="RHODANESE_3"/>
    <property type="match status" value="1"/>
</dbReference>
<feature type="region of interest" description="Disordered" evidence="1">
    <location>
        <begin position="1"/>
        <end position="25"/>
    </location>
</feature>
<dbReference type="SUPFAM" id="SSF52821">
    <property type="entry name" value="Rhodanese/Cell cycle control phosphatase"/>
    <property type="match status" value="1"/>
</dbReference>
<dbReference type="PANTHER" id="PTHR44086:SF13">
    <property type="entry name" value="THIOSULFATE SULFURTRANSFERASE PSPE"/>
    <property type="match status" value="1"/>
</dbReference>
<accession>A0A934NAW1</accession>
<reference evidence="3 4" key="1">
    <citation type="submission" date="2020-10" db="EMBL/GenBank/DDBJ databases">
        <title>Ca. Dormibacterota MAGs.</title>
        <authorList>
            <person name="Montgomery K."/>
        </authorList>
    </citation>
    <scope>NUCLEOTIDE SEQUENCE [LARGE SCALE GENOMIC DNA]</scope>
    <source>
        <strain evidence="3">SC8811_S16_3</strain>
    </source>
</reference>
<dbReference type="GO" id="GO:0004792">
    <property type="term" value="F:thiosulfate-cyanide sulfurtransferase activity"/>
    <property type="evidence" value="ECO:0007669"/>
    <property type="project" value="TreeGrafter"/>
</dbReference>
<dbReference type="AlphaFoldDB" id="A0A934NAW1"/>
<dbReference type="InterPro" id="IPR001763">
    <property type="entry name" value="Rhodanese-like_dom"/>
</dbReference>
<dbReference type="Gene3D" id="3.40.250.10">
    <property type="entry name" value="Rhodanese-like domain"/>
    <property type="match status" value="1"/>
</dbReference>
<dbReference type="PANTHER" id="PTHR44086">
    <property type="entry name" value="THIOSULFATE SULFURTRANSFERASE RDL2, MITOCHONDRIAL-RELATED"/>
    <property type="match status" value="1"/>
</dbReference>
<gene>
    <name evidence="3" type="ORF">JF888_01350</name>
</gene>
<evidence type="ECO:0000313" key="4">
    <source>
        <dbReference type="Proteomes" id="UP000620075"/>
    </source>
</evidence>
<proteinExistence type="predicted"/>
<dbReference type="RefSeq" id="WP_338176207.1">
    <property type="nucleotide sequence ID" value="NZ_JAEKNQ010000009.1"/>
</dbReference>
<evidence type="ECO:0000259" key="2">
    <source>
        <dbReference type="PROSITE" id="PS50206"/>
    </source>
</evidence>
<dbReference type="EMBL" id="JAEKNQ010000009">
    <property type="protein sequence ID" value="MBJ7601836.1"/>
    <property type="molecule type" value="Genomic_DNA"/>
</dbReference>
<organism evidence="3 4">
    <name type="scientific">Candidatus Dormiibacter inghamiae</name>
    <dbReference type="NCBI Taxonomy" id="3127013"/>
    <lineage>
        <taxon>Bacteria</taxon>
        <taxon>Bacillati</taxon>
        <taxon>Candidatus Dormiibacterota</taxon>
        <taxon>Candidatus Dormibacteria</taxon>
        <taxon>Candidatus Dormibacterales</taxon>
        <taxon>Candidatus Dormibacteraceae</taxon>
        <taxon>Candidatus Dormiibacter</taxon>
    </lineage>
</organism>
<evidence type="ECO:0000256" key="1">
    <source>
        <dbReference type="SAM" id="MobiDB-lite"/>
    </source>
</evidence>
<dbReference type="Pfam" id="PF00581">
    <property type="entry name" value="Rhodanese"/>
    <property type="match status" value="1"/>
</dbReference>
<comment type="caution">
    <text evidence="3">The sequence shown here is derived from an EMBL/GenBank/DDBJ whole genome shotgun (WGS) entry which is preliminary data.</text>
</comment>
<feature type="compositionally biased region" description="Basic and acidic residues" evidence="1">
    <location>
        <begin position="1"/>
        <end position="16"/>
    </location>
</feature>